<dbReference type="Gene3D" id="3.40.50.150">
    <property type="entry name" value="Vaccinia Virus protein VP39"/>
    <property type="match status" value="1"/>
</dbReference>
<protein>
    <recommendedName>
        <fullName evidence="3">Macrocin-O-methyltransferase (TylF)</fullName>
    </recommendedName>
</protein>
<sequence length="291" mass="32519">MLQSYALRRALTDGKYRKIFVERLTEPLHLNILSAGVALFGSYPAKVAFDLVVRQQYAYPILFAAQSAKKLGIQRIVVLEFGVATGAGLLNMCELAARTEAATGVLIDVVGFDTGSGMPPAVDHRDLPEYFQEGDYPMDFEALRRSLPPRCRLIIGDVAETIPGYLESVRPDAPIGFVSVDVDYYSSTVRTLPVLDGEPEQYLPIVPVYLDDVGMDGCNPWNGELLAVAEFNEARPLRKIAPFNLLRSKRIFKNAQWIDRMYAAHIHDHPTRTPATAKRAQRAYISNEYLR</sequence>
<dbReference type="EMBL" id="FOPM01000001">
    <property type="protein sequence ID" value="SFG28611.1"/>
    <property type="molecule type" value="Genomic_DNA"/>
</dbReference>
<organism evidence="1 2">
    <name type="scientific">Methylobacterium gossipiicola</name>
    <dbReference type="NCBI Taxonomy" id="582675"/>
    <lineage>
        <taxon>Bacteria</taxon>
        <taxon>Pseudomonadati</taxon>
        <taxon>Pseudomonadota</taxon>
        <taxon>Alphaproteobacteria</taxon>
        <taxon>Hyphomicrobiales</taxon>
        <taxon>Methylobacteriaceae</taxon>
        <taxon>Methylobacterium</taxon>
    </lineage>
</organism>
<keyword evidence="2" id="KW-1185">Reference proteome</keyword>
<dbReference type="Proteomes" id="UP000199229">
    <property type="component" value="Unassembled WGS sequence"/>
</dbReference>
<evidence type="ECO:0000313" key="2">
    <source>
        <dbReference type="Proteomes" id="UP000199229"/>
    </source>
</evidence>
<accession>A0A1I2QSJ3</accession>
<dbReference type="AlphaFoldDB" id="A0A1I2QSJ3"/>
<dbReference type="InterPro" id="IPR029063">
    <property type="entry name" value="SAM-dependent_MTases_sf"/>
</dbReference>
<dbReference type="RefSeq" id="WP_143103659.1">
    <property type="nucleotide sequence ID" value="NZ_FOPM01000001.1"/>
</dbReference>
<name>A0A1I2QSJ3_9HYPH</name>
<evidence type="ECO:0008006" key="3">
    <source>
        <dbReference type="Google" id="ProtNLM"/>
    </source>
</evidence>
<evidence type="ECO:0000313" key="1">
    <source>
        <dbReference type="EMBL" id="SFG28611.1"/>
    </source>
</evidence>
<proteinExistence type="predicted"/>
<dbReference type="STRING" id="582675.SAMN05192565_101197"/>
<reference evidence="2" key="1">
    <citation type="submission" date="2016-10" db="EMBL/GenBank/DDBJ databases">
        <authorList>
            <person name="Varghese N."/>
            <person name="Submissions S."/>
        </authorList>
    </citation>
    <scope>NUCLEOTIDE SEQUENCE [LARGE SCALE GENOMIC DNA]</scope>
    <source>
        <strain evidence="2">Gh-105</strain>
    </source>
</reference>
<gene>
    <name evidence="1" type="ORF">SAMN05192565_101197</name>
</gene>
<dbReference type="OrthoDB" id="7056009at2"/>